<dbReference type="PRINTS" id="PR00783">
    <property type="entry name" value="MINTRINSICP"/>
</dbReference>
<reference evidence="9" key="1">
    <citation type="journal article" date="2019" name="Int. J. Syst. Evol. Microbiol.">
        <title>The Global Catalogue of Microorganisms (GCM) 10K type strain sequencing project: providing services to taxonomists for standard genome sequencing and annotation.</title>
        <authorList>
            <consortium name="The Broad Institute Genomics Platform"/>
            <consortium name="The Broad Institute Genome Sequencing Center for Infectious Disease"/>
            <person name="Wu L."/>
            <person name="Ma J."/>
        </authorList>
    </citation>
    <scope>NUCLEOTIDE SEQUENCE [LARGE SCALE GENOMIC DNA]</scope>
    <source>
        <strain evidence="9">NBRC 106310</strain>
    </source>
</reference>
<dbReference type="Gene3D" id="1.20.1080.10">
    <property type="entry name" value="Glycerol uptake facilitator protein"/>
    <property type="match status" value="1"/>
</dbReference>
<accession>A0ABM8FTC0</accession>
<protein>
    <recommendedName>
        <fullName evidence="10">Aquaporin Z</fullName>
    </recommendedName>
</protein>
<keyword evidence="3 6" id="KW-0812">Transmembrane</keyword>
<evidence type="ECO:0000256" key="2">
    <source>
        <dbReference type="ARBA" id="ARBA00006175"/>
    </source>
</evidence>
<evidence type="ECO:0000256" key="5">
    <source>
        <dbReference type="ARBA" id="ARBA00023136"/>
    </source>
</evidence>
<keyword evidence="5 7" id="KW-0472">Membrane</keyword>
<evidence type="ECO:0000256" key="4">
    <source>
        <dbReference type="ARBA" id="ARBA00022989"/>
    </source>
</evidence>
<dbReference type="RefSeq" id="WP_350226526.1">
    <property type="nucleotide sequence ID" value="NZ_AP027728.1"/>
</dbReference>
<feature type="transmembrane region" description="Helical" evidence="7">
    <location>
        <begin position="71"/>
        <end position="93"/>
    </location>
</feature>
<evidence type="ECO:0000256" key="3">
    <source>
        <dbReference type="ARBA" id="ARBA00022692"/>
    </source>
</evidence>
<keyword evidence="4 7" id="KW-1133">Transmembrane helix</keyword>
<name>A0ABM8FTC0_9MICO</name>
<evidence type="ECO:0008006" key="10">
    <source>
        <dbReference type="Google" id="ProtNLM"/>
    </source>
</evidence>
<evidence type="ECO:0000313" key="9">
    <source>
        <dbReference type="Proteomes" id="UP001321543"/>
    </source>
</evidence>
<dbReference type="Pfam" id="PF00230">
    <property type="entry name" value="MIP"/>
    <property type="match status" value="1"/>
</dbReference>
<dbReference type="PANTHER" id="PTHR19139">
    <property type="entry name" value="AQUAPORIN TRANSPORTER"/>
    <property type="match status" value="1"/>
</dbReference>
<dbReference type="InterPro" id="IPR023271">
    <property type="entry name" value="Aquaporin-like"/>
</dbReference>
<dbReference type="EMBL" id="AP027728">
    <property type="protein sequence ID" value="BDZ38756.1"/>
    <property type="molecule type" value="Genomic_DNA"/>
</dbReference>
<organism evidence="8 9">
    <name type="scientific">Microbacterium suwonense</name>
    <dbReference type="NCBI Taxonomy" id="683047"/>
    <lineage>
        <taxon>Bacteria</taxon>
        <taxon>Bacillati</taxon>
        <taxon>Actinomycetota</taxon>
        <taxon>Actinomycetes</taxon>
        <taxon>Micrococcales</taxon>
        <taxon>Microbacteriaceae</taxon>
        <taxon>Microbacterium</taxon>
    </lineage>
</organism>
<dbReference type="InterPro" id="IPR034294">
    <property type="entry name" value="Aquaporin_transptr"/>
</dbReference>
<keyword evidence="9" id="KW-1185">Reference proteome</keyword>
<comment type="similarity">
    <text evidence="2 6">Belongs to the MIP/aquaporin (TC 1.A.8) family.</text>
</comment>
<comment type="subcellular location">
    <subcellularLocation>
        <location evidence="1">Membrane</location>
        <topology evidence="1">Multi-pass membrane protein</topology>
    </subcellularLocation>
</comment>
<dbReference type="InterPro" id="IPR000425">
    <property type="entry name" value="MIP"/>
</dbReference>
<dbReference type="PANTHER" id="PTHR19139:SF199">
    <property type="entry name" value="MIP17260P"/>
    <property type="match status" value="1"/>
</dbReference>
<proteinExistence type="inferred from homology"/>
<dbReference type="Proteomes" id="UP001321543">
    <property type="component" value="Chromosome"/>
</dbReference>
<feature type="transmembrane region" description="Helical" evidence="7">
    <location>
        <begin position="5"/>
        <end position="24"/>
    </location>
</feature>
<feature type="transmembrane region" description="Helical" evidence="7">
    <location>
        <begin position="30"/>
        <end position="50"/>
    </location>
</feature>
<keyword evidence="6" id="KW-0813">Transport</keyword>
<evidence type="ECO:0000313" key="8">
    <source>
        <dbReference type="EMBL" id="BDZ38756.1"/>
    </source>
</evidence>
<evidence type="ECO:0000256" key="1">
    <source>
        <dbReference type="ARBA" id="ARBA00004141"/>
    </source>
</evidence>
<gene>
    <name evidence="8" type="ORF">GCM10025863_13700</name>
</gene>
<dbReference type="SUPFAM" id="SSF81338">
    <property type="entry name" value="Aquaporin-like"/>
    <property type="match status" value="1"/>
</dbReference>
<sequence length="103" mass="10730">MLSAIIIEVILTGFFVMVILGATHPTRGSAHAGIAIGLTLTLIHLIAIPVDNTSVNPARSIAAAIYGGPELLAQLWVFLVFPIVGALIVGYSYKALFDGTAKA</sequence>
<evidence type="ECO:0000256" key="7">
    <source>
        <dbReference type="SAM" id="Phobius"/>
    </source>
</evidence>
<evidence type="ECO:0000256" key="6">
    <source>
        <dbReference type="RuleBase" id="RU000477"/>
    </source>
</evidence>